<dbReference type="EMBL" id="UAVU01000009">
    <property type="protein sequence ID" value="SQC92454.1"/>
    <property type="molecule type" value="Genomic_DNA"/>
</dbReference>
<dbReference type="Proteomes" id="UP000251197">
    <property type="component" value="Unassembled WGS sequence"/>
</dbReference>
<name>A0A2X3JBP1_9ENTR</name>
<keyword evidence="1" id="KW-0812">Transmembrane</keyword>
<dbReference type="SUPFAM" id="SSF51735">
    <property type="entry name" value="NAD(P)-binding Rossmann-fold domains"/>
    <property type="match status" value="1"/>
</dbReference>
<feature type="transmembrane region" description="Helical" evidence="1">
    <location>
        <begin position="12"/>
        <end position="32"/>
    </location>
</feature>
<keyword evidence="1" id="KW-0472">Membrane</keyword>
<reference evidence="2 3" key="1">
    <citation type="submission" date="2018-06" db="EMBL/GenBank/DDBJ databases">
        <authorList>
            <consortium name="Pathogen Informatics"/>
            <person name="Doyle S."/>
        </authorList>
    </citation>
    <scope>NUCLEOTIDE SEQUENCE [LARGE SCALE GENOMIC DNA]</scope>
    <source>
        <strain evidence="2 3">NCTC12120</strain>
    </source>
</reference>
<evidence type="ECO:0000313" key="3">
    <source>
        <dbReference type="Proteomes" id="UP000251197"/>
    </source>
</evidence>
<keyword evidence="2" id="KW-0560">Oxidoreductase</keyword>
<dbReference type="GO" id="GO:0016491">
    <property type="term" value="F:oxidoreductase activity"/>
    <property type="evidence" value="ECO:0007669"/>
    <property type="project" value="UniProtKB-KW"/>
</dbReference>
<evidence type="ECO:0000313" key="2">
    <source>
        <dbReference type="EMBL" id="SQC92454.1"/>
    </source>
</evidence>
<evidence type="ECO:0000256" key="1">
    <source>
        <dbReference type="SAM" id="Phobius"/>
    </source>
</evidence>
<accession>A0A2X3JBP1</accession>
<protein>
    <submittedName>
        <fullName evidence="2">Uncharacterized oxidoreductase yciK</fullName>
        <ecNumber evidence="2">1.-.-.-</ecNumber>
    </submittedName>
</protein>
<dbReference type="EC" id="1.-.-.-" evidence="2"/>
<keyword evidence="1" id="KW-1133">Transmembrane helix</keyword>
<organism evidence="2 3">
    <name type="scientific">Cedecea neteri</name>
    <dbReference type="NCBI Taxonomy" id="158822"/>
    <lineage>
        <taxon>Bacteria</taxon>
        <taxon>Pseudomonadati</taxon>
        <taxon>Pseudomonadota</taxon>
        <taxon>Gammaproteobacteria</taxon>
        <taxon>Enterobacterales</taxon>
        <taxon>Enterobacteriaceae</taxon>
        <taxon>Cedecea</taxon>
    </lineage>
</organism>
<gene>
    <name evidence="2" type="primary">yciK_1</name>
    <name evidence="2" type="ORF">NCTC12120_05649</name>
</gene>
<dbReference type="InterPro" id="IPR036291">
    <property type="entry name" value="NAD(P)-bd_dom_sf"/>
</dbReference>
<dbReference type="AlphaFoldDB" id="A0A2X3JBP1"/>
<proteinExistence type="predicted"/>
<dbReference type="Gene3D" id="3.40.50.720">
    <property type="entry name" value="NAD(P)-binding Rossmann-like Domain"/>
    <property type="match status" value="1"/>
</dbReference>
<sequence>MDEQDPDTWQAVMQVNVNATFFLTQALLPLLLKSEFRLSGLHHFQRWAARVAPAGELMPHRSLPPEGMMQVLA</sequence>